<gene>
    <name evidence="5" type="ORF">UF10_02200</name>
</gene>
<dbReference type="Pfam" id="PF01588">
    <property type="entry name" value="tRNA_bind"/>
    <property type="match status" value="1"/>
</dbReference>
<dbReference type="Gene3D" id="2.40.50.140">
    <property type="entry name" value="Nucleic acid-binding proteins"/>
    <property type="match status" value="1"/>
</dbReference>
<dbReference type="RefSeq" id="WP_106776199.1">
    <property type="nucleotide sequence ID" value="NZ_JYGE01000003.1"/>
</dbReference>
<protein>
    <submittedName>
        <fullName evidence="5">tRNA-binding protein</fullName>
    </submittedName>
</protein>
<keyword evidence="2 3" id="KW-0694">RNA-binding</keyword>
<dbReference type="OrthoDB" id="9794564at2"/>
<dbReference type="InterPro" id="IPR051270">
    <property type="entry name" value="Tyrosine-tRNA_ligase_regulator"/>
</dbReference>
<reference evidence="5" key="1">
    <citation type="thesis" date="2015" institute="Rutgers" country="The State University of New Jersey, 14 College Farm Rd., New Brunswick, NJ, USA">
        <title>Ammonia toxicity in bacteria and its implications for treatment of and resource recovery from highly nitrogenous organic wastes.</title>
        <authorList>
            <person name="Luther A.K."/>
        </authorList>
    </citation>
    <scope>NUCLEOTIDE SEQUENCE</scope>
    <source>
        <strain evidence="5">RT-10B</strain>
    </source>
</reference>
<evidence type="ECO:0000313" key="6">
    <source>
        <dbReference type="Proteomes" id="UP000241434"/>
    </source>
</evidence>
<keyword evidence="6" id="KW-1185">Reference proteome</keyword>
<name>A0A2P7Q0J1_9FIRM</name>
<dbReference type="SUPFAM" id="SSF50249">
    <property type="entry name" value="Nucleic acid-binding proteins"/>
    <property type="match status" value="1"/>
</dbReference>
<organism evidence="5 6">
    <name type="scientific">Peptostreptococcus russellii</name>
    <dbReference type="NCBI Taxonomy" id="215200"/>
    <lineage>
        <taxon>Bacteria</taxon>
        <taxon>Bacillati</taxon>
        <taxon>Bacillota</taxon>
        <taxon>Clostridia</taxon>
        <taxon>Peptostreptococcales</taxon>
        <taxon>Peptostreptococcaceae</taxon>
        <taxon>Peptostreptococcus</taxon>
    </lineage>
</organism>
<evidence type="ECO:0000259" key="4">
    <source>
        <dbReference type="PROSITE" id="PS50886"/>
    </source>
</evidence>
<dbReference type="CDD" id="cd02798">
    <property type="entry name" value="tRNA_bind_CsaA"/>
    <property type="match status" value="1"/>
</dbReference>
<proteinExistence type="predicted"/>
<feature type="domain" description="TRNA-binding" evidence="4">
    <location>
        <begin position="6"/>
        <end position="109"/>
    </location>
</feature>
<accession>A0A2P7Q0J1</accession>
<dbReference type="NCBIfam" id="NF007494">
    <property type="entry name" value="PRK10089.1-3"/>
    <property type="match status" value="1"/>
</dbReference>
<sequence length="109" mass="11934">MIGIEDFNKVEVRVGTIIEAKVNKGARKPAYALKIDFGEEIGVKKSSAQITELYTVENLLNKQVICCVNLTPMHVSSVKSEVRILGSDSEQGIVLLSLDEKVKNGDLIC</sequence>
<dbReference type="Proteomes" id="UP000241434">
    <property type="component" value="Unassembled WGS sequence"/>
</dbReference>
<dbReference type="InterPro" id="IPR012340">
    <property type="entry name" value="NA-bd_OB-fold"/>
</dbReference>
<evidence type="ECO:0000313" key="5">
    <source>
        <dbReference type="EMBL" id="PSJ31476.1"/>
    </source>
</evidence>
<evidence type="ECO:0000256" key="3">
    <source>
        <dbReference type="PROSITE-ProRule" id="PRU00209"/>
    </source>
</evidence>
<dbReference type="GO" id="GO:0000049">
    <property type="term" value="F:tRNA binding"/>
    <property type="evidence" value="ECO:0007669"/>
    <property type="project" value="UniProtKB-UniRule"/>
</dbReference>
<dbReference type="FunFam" id="2.40.50.140:FF:000165">
    <property type="entry name" value="Chaperone CsaA"/>
    <property type="match status" value="1"/>
</dbReference>
<evidence type="ECO:0000256" key="2">
    <source>
        <dbReference type="ARBA" id="ARBA00022884"/>
    </source>
</evidence>
<keyword evidence="1 3" id="KW-0820">tRNA-binding</keyword>
<dbReference type="InterPro" id="IPR002547">
    <property type="entry name" value="tRNA-bd_dom"/>
</dbReference>
<comment type="caution">
    <text evidence="5">The sequence shown here is derived from an EMBL/GenBank/DDBJ whole genome shotgun (WGS) entry which is preliminary data.</text>
</comment>
<dbReference type="PROSITE" id="PS50886">
    <property type="entry name" value="TRBD"/>
    <property type="match status" value="1"/>
</dbReference>
<dbReference type="NCBIfam" id="NF007495">
    <property type="entry name" value="PRK10089.1-4"/>
    <property type="match status" value="1"/>
</dbReference>
<dbReference type="PANTHER" id="PTHR11586">
    <property type="entry name" value="TRNA-AMINOACYLATION COFACTOR ARC1 FAMILY MEMBER"/>
    <property type="match status" value="1"/>
</dbReference>
<dbReference type="NCBIfam" id="TIGR02222">
    <property type="entry name" value="chap_CsaA"/>
    <property type="match status" value="1"/>
</dbReference>
<dbReference type="InterPro" id="IPR008231">
    <property type="entry name" value="CsaA"/>
</dbReference>
<dbReference type="PANTHER" id="PTHR11586:SF37">
    <property type="entry name" value="TRNA-BINDING DOMAIN-CONTAINING PROTEIN"/>
    <property type="match status" value="1"/>
</dbReference>
<dbReference type="AlphaFoldDB" id="A0A2P7Q0J1"/>
<dbReference type="EMBL" id="JYGE01000003">
    <property type="protein sequence ID" value="PSJ31476.1"/>
    <property type="molecule type" value="Genomic_DNA"/>
</dbReference>
<evidence type="ECO:0000256" key="1">
    <source>
        <dbReference type="ARBA" id="ARBA00022555"/>
    </source>
</evidence>